<sequence length="45" mass="5058">MNFVRSPRKILLGASSGLRAFSLRAVITIANGRVDRHNLQRHTVK</sequence>
<name>A0A928Z2K4_9CYAN</name>
<organism evidence="1 2">
    <name type="scientific">Romeriopsis navalis LEGE 11480</name>
    <dbReference type="NCBI Taxonomy" id="2777977"/>
    <lineage>
        <taxon>Bacteria</taxon>
        <taxon>Bacillati</taxon>
        <taxon>Cyanobacteriota</taxon>
        <taxon>Cyanophyceae</taxon>
        <taxon>Leptolyngbyales</taxon>
        <taxon>Leptolyngbyaceae</taxon>
        <taxon>Romeriopsis</taxon>
        <taxon>Romeriopsis navalis</taxon>
    </lineage>
</organism>
<keyword evidence="2" id="KW-1185">Reference proteome</keyword>
<dbReference type="RefSeq" id="WP_264323968.1">
    <property type="nucleotide sequence ID" value="NZ_JADEXQ010000012.1"/>
</dbReference>
<proteinExistence type="predicted"/>
<accession>A0A928Z2K4</accession>
<comment type="caution">
    <text evidence="1">The sequence shown here is derived from an EMBL/GenBank/DDBJ whole genome shotgun (WGS) entry which is preliminary data.</text>
</comment>
<dbReference type="EMBL" id="JADEXQ010000012">
    <property type="protein sequence ID" value="MBE9029147.1"/>
    <property type="molecule type" value="Genomic_DNA"/>
</dbReference>
<protein>
    <submittedName>
        <fullName evidence="1">Uncharacterized protein</fullName>
    </submittedName>
</protein>
<reference evidence="1" key="1">
    <citation type="submission" date="2020-10" db="EMBL/GenBank/DDBJ databases">
        <authorList>
            <person name="Castelo-Branco R."/>
            <person name="Eusebio N."/>
            <person name="Adriana R."/>
            <person name="Vieira A."/>
            <person name="Brugerolle De Fraissinette N."/>
            <person name="Rezende De Castro R."/>
            <person name="Schneider M.P."/>
            <person name="Vasconcelos V."/>
            <person name="Leao P.N."/>
        </authorList>
    </citation>
    <scope>NUCLEOTIDE SEQUENCE</scope>
    <source>
        <strain evidence="1">LEGE 11480</strain>
    </source>
</reference>
<dbReference type="Proteomes" id="UP000625316">
    <property type="component" value="Unassembled WGS sequence"/>
</dbReference>
<evidence type="ECO:0000313" key="1">
    <source>
        <dbReference type="EMBL" id="MBE9029147.1"/>
    </source>
</evidence>
<gene>
    <name evidence="1" type="ORF">IQ266_05145</name>
</gene>
<dbReference type="AlphaFoldDB" id="A0A928Z2K4"/>
<evidence type="ECO:0000313" key="2">
    <source>
        <dbReference type="Proteomes" id="UP000625316"/>
    </source>
</evidence>